<dbReference type="EMBL" id="MCGN01000008">
    <property type="protein sequence ID" value="ORY94101.1"/>
    <property type="molecule type" value="Genomic_DNA"/>
</dbReference>
<organism evidence="3 4">
    <name type="scientific">Syncephalastrum racemosum</name>
    <name type="common">Filamentous fungus</name>
    <dbReference type="NCBI Taxonomy" id="13706"/>
    <lineage>
        <taxon>Eukaryota</taxon>
        <taxon>Fungi</taxon>
        <taxon>Fungi incertae sedis</taxon>
        <taxon>Mucoromycota</taxon>
        <taxon>Mucoromycotina</taxon>
        <taxon>Mucoromycetes</taxon>
        <taxon>Mucorales</taxon>
        <taxon>Syncephalastraceae</taxon>
        <taxon>Syncephalastrum</taxon>
    </lineage>
</organism>
<evidence type="ECO:0000256" key="1">
    <source>
        <dbReference type="SAM" id="MobiDB-lite"/>
    </source>
</evidence>
<feature type="region of interest" description="Disordered" evidence="1">
    <location>
        <begin position="172"/>
        <end position="205"/>
    </location>
</feature>
<feature type="domain" description="DUF7905" evidence="2">
    <location>
        <begin position="311"/>
        <end position="597"/>
    </location>
</feature>
<sequence length="621" mass="70283">MKVEDSDDSEPECKAQEYTETFTFAKNIRRPEEVLVGPLKNGFHPTNYLDLIADATDTECTRRDREIVVTGDSQESVADAIERFKTVQMLYKRGQRGVDIVPCIHYPTESGYYGLYFCDIERYAHKEYIDLLDDPLRPLYVLLPVFKDANTGNYRKPKDLLDVPVAAPLPSPSLAPGIPAPRQTPPAQWVQGKSPKPSRKAGNTMRESIASPVTTPNAGMSPGYGAPLWGENRGFANNYATHRSPVSPTPSISAEPSPPPEDFPSLQPSKPAAGRPSAPRIASHQKPLKHRVMRINNQKSGREDPSRKVSMLEMAKNYNLHNMQKSLTEGLAGVRGYRGEITLSAKLGKVLWNNLTPEMQKEIWAYHDIKDVIMKEHKTTPMFNNVTTASEDIITRMTDILPSPHSKSAFFEIHADARNQPALPYKPVIMHLNQGVVEVDKVISQTKQVTEIDWTSLDRKFDFQMSLTAHELQRPDVRPYTTFVKKVSICPQTRRITFENVPDFLEVRYILYKQKTKYRIHFPFVIEVTRVERVPLQPRKGHGRDPAKITGLTGTGSVWYDFKVYYTNHDEPFKSNLELGPGQLASWTVEDILGPEENPTNLVDYIKCMLILTEKCEPLLP</sequence>
<dbReference type="OrthoDB" id="10265971at2759"/>
<feature type="compositionally biased region" description="Pro residues" evidence="1">
    <location>
        <begin position="172"/>
        <end position="184"/>
    </location>
</feature>
<evidence type="ECO:0000313" key="3">
    <source>
        <dbReference type="EMBL" id="ORY94101.1"/>
    </source>
</evidence>
<reference evidence="3 4" key="1">
    <citation type="submission" date="2016-07" db="EMBL/GenBank/DDBJ databases">
        <title>Pervasive Adenine N6-methylation of Active Genes in Fungi.</title>
        <authorList>
            <consortium name="DOE Joint Genome Institute"/>
            <person name="Mondo S.J."/>
            <person name="Dannebaum R.O."/>
            <person name="Kuo R.C."/>
            <person name="Labutti K."/>
            <person name="Haridas S."/>
            <person name="Kuo A."/>
            <person name="Salamov A."/>
            <person name="Ahrendt S.R."/>
            <person name="Lipzen A."/>
            <person name="Sullivan W."/>
            <person name="Andreopoulos W.B."/>
            <person name="Clum A."/>
            <person name="Lindquist E."/>
            <person name="Daum C."/>
            <person name="Ramamoorthy G.K."/>
            <person name="Gryganskyi A."/>
            <person name="Culley D."/>
            <person name="Magnuson J.K."/>
            <person name="James T.Y."/>
            <person name="O'Malley M.A."/>
            <person name="Stajich J.E."/>
            <person name="Spatafora J.W."/>
            <person name="Visel A."/>
            <person name="Grigoriev I.V."/>
        </authorList>
    </citation>
    <scope>NUCLEOTIDE SEQUENCE [LARGE SCALE GENOMIC DNA]</scope>
    <source>
        <strain evidence="3 4">NRRL 2496</strain>
    </source>
</reference>
<name>A0A1X2H6N0_SYNRA</name>
<dbReference type="OMA" id="NDTNTEC"/>
<protein>
    <recommendedName>
        <fullName evidence="2">DUF7905 domain-containing protein</fullName>
    </recommendedName>
</protein>
<evidence type="ECO:0000259" key="2">
    <source>
        <dbReference type="Pfam" id="PF25482"/>
    </source>
</evidence>
<dbReference type="Pfam" id="PF25482">
    <property type="entry name" value="DUF7905"/>
    <property type="match status" value="1"/>
</dbReference>
<dbReference type="Proteomes" id="UP000242180">
    <property type="component" value="Unassembled WGS sequence"/>
</dbReference>
<feature type="region of interest" description="Disordered" evidence="1">
    <location>
        <begin position="239"/>
        <end position="291"/>
    </location>
</feature>
<dbReference type="InParanoid" id="A0A1X2H6N0"/>
<comment type="caution">
    <text evidence="3">The sequence shown here is derived from an EMBL/GenBank/DDBJ whole genome shotgun (WGS) entry which is preliminary data.</text>
</comment>
<evidence type="ECO:0000313" key="4">
    <source>
        <dbReference type="Proteomes" id="UP000242180"/>
    </source>
</evidence>
<gene>
    <name evidence="3" type="ORF">BCR43DRAFT_495868</name>
</gene>
<dbReference type="STRING" id="13706.A0A1X2H6N0"/>
<keyword evidence="4" id="KW-1185">Reference proteome</keyword>
<dbReference type="AlphaFoldDB" id="A0A1X2H6N0"/>
<proteinExistence type="predicted"/>
<dbReference type="InterPro" id="IPR057227">
    <property type="entry name" value="DUF7905"/>
</dbReference>
<accession>A0A1X2H6N0</accession>